<evidence type="ECO:0000256" key="3">
    <source>
        <dbReference type="ARBA" id="ARBA00022764"/>
    </source>
</evidence>
<dbReference type="GO" id="GO:0042597">
    <property type="term" value="C:periplasmic space"/>
    <property type="evidence" value="ECO:0007669"/>
    <property type="project" value="UniProtKB-SubCell"/>
</dbReference>
<keyword evidence="3" id="KW-0574">Periplasm</keyword>
<comment type="caution">
    <text evidence="5">The sequence shown here is derived from an EMBL/GenBank/DDBJ whole genome shotgun (WGS) entry which is preliminary data.</text>
</comment>
<dbReference type="PANTHER" id="PTHR33376:SF15">
    <property type="entry name" value="BLL6794 PROTEIN"/>
    <property type="match status" value="1"/>
</dbReference>
<dbReference type="InterPro" id="IPR038404">
    <property type="entry name" value="TRAP_DctP_sf"/>
</dbReference>
<reference evidence="5 6" key="1">
    <citation type="submission" date="2018-08" db="EMBL/GenBank/DDBJ databases">
        <title>Genomic Encyclopedia of Archaeal and Bacterial Type Strains, Phase II (KMG-II): from individual species to whole genera.</title>
        <authorList>
            <person name="Goeker M."/>
        </authorList>
    </citation>
    <scope>NUCLEOTIDE SEQUENCE [LARGE SCALE GENOMIC DNA]</scope>
    <source>
        <strain evidence="5 6">DSM 17099</strain>
    </source>
</reference>
<dbReference type="Gene3D" id="3.40.190.170">
    <property type="entry name" value="Bacterial extracellular solute-binding protein, family 7"/>
    <property type="match status" value="1"/>
</dbReference>
<evidence type="ECO:0000256" key="1">
    <source>
        <dbReference type="ARBA" id="ARBA00004418"/>
    </source>
</evidence>
<dbReference type="Pfam" id="PF03480">
    <property type="entry name" value="DctP"/>
    <property type="match status" value="1"/>
</dbReference>
<feature type="signal peptide" evidence="4">
    <location>
        <begin position="1"/>
        <end position="23"/>
    </location>
</feature>
<comment type="subcellular location">
    <subcellularLocation>
        <location evidence="1">Periplasm</location>
    </subcellularLocation>
</comment>
<dbReference type="GO" id="GO:0055085">
    <property type="term" value="P:transmembrane transport"/>
    <property type="evidence" value="ECO:0007669"/>
    <property type="project" value="InterPro"/>
</dbReference>
<dbReference type="NCBIfam" id="NF037995">
    <property type="entry name" value="TRAP_S1"/>
    <property type="match status" value="1"/>
</dbReference>
<gene>
    <name evidence="5" type="ORF">BDD41_0448</name>
</gene>
<dbReference type="CDD" id="cd13601">
    <property type="entry name" value="PBP2_TRAP_DctP1_3_4_like"/>
    <property type="match status" value="1"/>
</dbReference>
<feature type="chain" id="PRO_5017813367" evidence="4">
    <location>
        <begin position="24"/>
        <end position="339"/>
    </location>
</feature>
<dbReference type="InterPro" id="IPR018389">
    <property type="entry name" value="DctP_fam"/>
</dbReference>
<sequence>MPNYRGPAWAGLFALALAGGAAAQDTTIKFSNLWPENHYLWQEGGKVFADAVNEATGGKVAFADFHASQLGKDQLSLLNSNLAQMATVAAPYAPDKLGLTGVTELPGYFGSSCEAVGKLWPLAQEGGLLDQKEYEALGLHVLFVAVPPPYKLMTARKPVRSLEDLRGLKIRSVGGAQADSVRALGAAPVQVQAGEFYDSVSRGTVDGAIYIWVGVPPFSLQEVLHQTTEGFHAGSAAVLYAIRQQTWDGLPDEVKAAMTEAGQKAQQNLCAYQDREEDKIRDGYVQAGTLAVNALTPEEAARWNALTAGVAADWAARLDQSGRPGTEVLKAFEAAGAGN</sequence>
<evidence type="ECO:0000313" key="5">
    <source>
        <dbReference type="EMBL" id="REF71984.1"/>
    </source>
</evidence>
<dbReference type="AlphaFoldDB" id="A0A3D9XNJ8"/>
<evidence type="ECO:0000256" key="2">
    <source>
        <dbReference type="ARBA" id="ARBA00022729"/>
    </source>
</evidence>
<proteinExistence type="predicted"/>
<accession>A0A3D9XNJ8</accession>
<evidence type="ECO:0000256" key="4">
    <source>
        <dbReference type="SAM" id="SignalP"/>
    </source>
</evidence>
<organism evidence="5 6">
    <name type="scientific">Paracoccus versutus</name>
    <name type="common">Thiobacillus versutus</name>
    <dbReference type="NCBI Taxonomy" id="34007"/>
    <lineage>
        <taxon>Bacteria</taxon>
        <taxon>Pseudomonadati</taxon>
        <taxon>Pseudomonadota</taxon>
        <taxon>Alphaproteobacteria</taxon>
        <taxon>Rhodobacterales</taxon>
        <taxon>Paracoccaceae</taxon>
        <taxon>Paracoccus</taxon>
    </lineage>
</organism>
<dbReference type="RefSeq" id="WP_116220630.1">
    <property type="nucleotide sequence ID" value="NZ_CP038196.1"/>
</dbReference>
<protein>
    <submittedName>
        <fullName evidence="5">TRAP-type C4-dicarboxylate transport system substrate-binding protein</fullName>
    </submittedName>
</protein>
<evidence type="ECO:0000313" key="6">
    <source>
        <dbReference type="Proteomes" id="UP000256941"/>
    </source>
</evidence>
<name>A0A3D9XNJ8_PARVE</name>
<keyword evidence="2 4" id="KW-0732">Signal</keyword>
<dbReference type="PANTHER" id="PTHR33376">
    <property type="match status" value="1"/>
</dbReference>
<dbReference type="Proteomes" id="UP000256941">
    <property type="component" value="Unassembled WGS sequence"/>
</dbReference>
<dbReference type="EMBL" id="QTUJ01000001">
    <property type="protein sequence ID" value="REF71984.1"/>
    <property type="molecule type" value="Genomic_DNA"/>
</dbReference>